<dbReference type="PANTHER" id="PTHR18964:SF149">
    <property type="entry name" value="BIFUNCTIONAL UDP-N-ACETYLGLUCOSAMINE 2-EPIMERASE_N-ACETYLMANNOSAMINE KINASE"/>
    <property type="match status" value="1"/>
</dbReference>
<protein>
    <submittedName>
        <fullName evidence="2">ROK family protein</fullName>
    </submittedName>
</protein>
<dbReference type="InterPro" id="IPR036390">
    <property type="entry name" value="WH_DNA-bd_sf"/>
</dbReference>
<dbReference type="SUPFAM" id="SSF53067">
    <property type="entry name" value="Actin-like ATPase domain"/>
    <property type="match status" value="2"/>
</dbReference>
<dbReference type="Gene3D" id="1.10.10.10">
    <property type="entry name" value="Winged helix-like DNA-binding domain superfamily/Winged helix DNA-binding domain"/>
    <property type="match status" value="1"/>
</dbReference>
<evidence type="ECO:0000313" key="2">
    <source>
        <dbReference type="EMBL" id="MEI5986320.1"/>
    </source>
</evidence>
<dbReference type="SUPFAM" id="SSF46785">
    <property type="entry name" value="Winged helix' DNA-binding domain"/>
    <property type="match status" value="1"/>
</dbReference>
<proteinExistence type="inferred from homology"/>
<dbReference type="Gene3D" id="3.30.420.40">
    <property type="match status" value="2"/>
</dbReference>
<comment type="caution">
    <text evidence="2">The sequence shown here is derived from an EMBL/GenBank/DDBJ whole genome shotgun (WGS) entry which is preliminary data.</text>
</comment>
<name>A0ABU8I9A4_9SPHI</name>
<dbReference type="InterPro" id="IPR049874">
    <property type="entry name" value="ROK_cs"/>
</dbReference>
<dbReference type="Pfam" id="PF00480">
    <property type="entry name" value="ROK"/>
    <property type="match status" value="1"/>
</dbReference>
<gene>
    <name evidence="2" type="ORF">VJ786_15560</name>
</gene>
<organism evidence="2 3">
    <name type="scientific">Sphingobacterium tenebrionis</name>
    <dbReference type="NCBI Taxonomy" id="3111775"/>
    <lineage>
        <taxon>Bacteria</taxon>
        <taxon>Pseudomonadati</taxon>
        <taxon>Bacteroidota</taxon>
        <taxon>Sphingobacteriia</taxon>
        <taxon>Sphingobacteriales</taxon>
        <taxon>Sphingobacteriaceae</taxon>
        <taxon>Sphingobacterium</taxon>
    </lineage>
</organism>
<dbReference type="InterPro" id="IPR043129">
    <property type="entry name" value="ATPase_NBD"/>
</dbReference>
<reference evidence="2 3" key="1">
    <citation type="submission" date="2024-01" db="EMBL/GenBank/DDBJ databases">
        <title>Sphingobacterium tenebrionis sp. nov., a novel endophyte isolated from tenebrio molitor intestines.</title>
        <authorList>
            <person name="Zhang C."/>
        </authorList>
    </citation>
    <scope>NUCLEOTIDE SEQUENCE [LARGE SCALE GENOMIC DNA]</scope>
    <source>
        <strain evidence="2 3">PU5-4</strain>
    </source>
</reference>
<dbReference type="Proteomes" id="UP001363035">
    <property type="component" value="Unassembled WGS sequence"/>
</dbReference>
<dbReference type="PROSITE" id="PS01125">
    <property type="entry name" value="ROK"/>
    <property type="match status" value="1"/>
</dbReference>
<evidence type="ECO:0000256" key="1">
    <source>
        <dbReference type="ARBA" id="ARBA00006479"/>
    </source>
</evidence>
<dbReference type="EMBL" id="JAYLLN010000053">
    <property type="protein sequence ID" value="MEI5986320.1"/>
    <property type="molecule type" value="Genomic_DNA"/>
</dbReference>
<dbReference type="PANTHER" id="PTHR18964">
    <property type="entry name" value="ROK (REPRESSOR, ORF, KINASE) FAMILY"/>
    <property type="match status" value="1"/>
</dbReference>
<sequence>MNAVDQLLTPNTIKSRKSAKITKNKMALLQAIYAAGKTSINDLMRELSLSFPTLSVMLNELLDQKLILQEERGESIGGRKPNLFQLNHNLFKILTIEITRFTVMLGVLDNNSNLVTPIKTYGFKISKNLNKLSSFKAIIEDYMQGYPEIWKQCSGIAISMPGLVDEKAGNNYTFFYEPDFQLASDLEIEFNKTVRIMNQAKVNCMAEQFFGPLKRKNNALIIQLDWGIGLGIIADGKIYSGKNGFSGEMGHISFKEEGELCYCGKRGCLETIVSGSALVKQAKEDILNGTPTLIKLEGEEQELLPIHIIQAALEGDQYAIQLISSLGNKLGRAIALFIQVFNPETILLTGEFTRASSILSASILQQVQTYSMTKLADNCELIISELGDRSISLGLTRLFMNKYFEERLGLN</sequence>
<comment type="similarity">
    <text evidence="1">Belongs to the ROK (NagC/XylR) family.</text>
</comment>
<dbReference type="InterPro" id="IPR036388">
    <property type="entry name" value="WH-like_DNA-bd_sf"/>
</dbReference>
<accession>A0ABU8I9A4</accession>
<evidence type="ECO:0000313" key="3">
    <source>
        <dbReference type="Proteomes" id="UP001363035"/>
    </source>
</evidence>
<dbReference type="InterPro" id="IPR000600">
    <property type="entry name" value="ROK"/>
</dbReference>
<keyword evidence="3" id="KW-1185">Reference proteome</keyword>
<dbReference type="RefSeq" id="WP_134777757.1">
    <property type="nucleotide sequence ID" value="NZ_JAYLLN010000053.1"/>
</dbReference>